<name>A0AB34KJE8_9PEZI</name>
<dbReference type="GO" id="GO:0030245">
    <property type="term" value="P:cellulose catabolic process"/>
    <property type="evidence" value="ECO:0007669"/>
    <property type="project" value="UniProtKB-KW"/>
</dbReference>
<dbReference type="GO" id="GO:0030248">
    <property type="term" value="F:cellulose binding"/>
    <property type="evidence" value="ECO:0007669"/>
    <property type="project" value="InterPro"/>
</dbReference>
<dbReference type="InterPro" id="IPR035971">
    <property type="entry name" value="CBD_sf"/>
</dbReference>
<evidence type="ECO:0000259" key="14">
    <source>
        <dbReference type="PROSITE" id="PS51164"/>
    </source>
</evidence>
<dbReference type="SUPFAM" id="SSF49899">
    <property type="entry name" value="Concanavalin A-like lectins/glucanases"/>
    <property type="match status" value="1"/>
</dbReference>
<dbReference type="Pfam" id="PF00734">
    <property type="entry name" value="CBM_1"/>
    <property type="match status" value="1"/>
</dbReference>
<dbReference type="PRINTS" id="PR00734">
    <property type="entry name" value="GLHYDRLASE7"/>
</dbReference>
<comment type="similarity">
    <text evidence="2 11">Belongs to the glycosyl hydrolase 7 (cellulase C) family.</text>
</comment>
<keyword evidence="3 13" id="KW-0732">Signal</keyword>
<evidence type="ECO:0000313" key="16">
    <source>
        <dbReference type="Proteomes" id="UP000803884"/>
    </source>
</evidence>
<evidence type="ECO:0000256" key="7">
    <source>
        <dbReference type="ARBA" id="ARBA00023180"/>
    </source>
</evidence>
<dbReference type="AlphaFoldDB" id="A0AB34KJE8"/>
<keyword evidence="10 11" id="KW-0624">Polysaccharide degradation</keyword>
<dbReference type="SUPFAM" id="SSF57180">
    <property type="entry name" value="Cellulose-binding domain"/>
    <property type="match status" value="1"/>
</dbReference>
<feature type="domain" description="CBM1" evidence="14">
    <location>
        <begin position="508"/>
        <end position="544"/>
    </location>
</feature>
<gene>
    <name evidence="15" type="ORF">WHR41_07294</name>
</gene>
<dbReference type="GO" id="GO:0005576">
    <property type="term" value="C:extracellular region"/>
    <property type="evidence" value="ECO:0007669"/>
    <property type="project" value="InterPro"/>
</dbReference>
<dbReference type="FunFam" id="2.70.100.10:FF:000001">
    <property type="entry name" value="Glucanase"/>
    <property type="match status" value="1"/>
</dbReference>
<evidence type="ECO:0000256" key="8">
    <source>
        <dbReference type="ARBA" id="ARBA00023277"/>
    </source>
</evidence>
<evidence type="ECO:0000256" key="13">
    <source>
        <dbReference type="SAM" id="SignalP"/>
    </source>
</evidence>
<dbReference type="PANTHER" id="PTHR33753">
    <property type="entry name" value="1,4-BETA-D-GLUCAN CELLOBIOHYDROLASE B"/>
    <property type="match status" value="1"/>
</dbReference>
<evidence type="ECO:0000313" key="15">
    <source>
        <dbReference type="EMBL" id="KAL1584106.1"/>
    </source>
</evidence>
<dbReference type="RefSeq" id="XP_069227212.1">
    <property type="nucleotide sequence ID" value="XM_069375899.1"/>
</dbReference>
<keyword evidence="7" id="KW-0325">Glycoprotein</keyword>
<evidence type="ECO:0000256" key="5">
    <source>
        <dbReference type="ARBA" id="ARBA00023001"/>
    </source>
</evidence>
<dbReference type="GO" id="GO:0016162">
    <property type="term" value="F:cellulose 1,4-beta-cellobiosidase activity"/>
    <property type="evidence" value="ECO:0007669"/>
    <property type="project" value="UniProtKB-EC"/>
</dbReference>
<dbReference type="EMBL" id="JAAQHG020000028">
    <property type="protein sequence ID" value="KAL1584106.1"/>
    <property type="molecule type" value="Genomic_DNA"/>
</dbReference>
<evidence type="ECO:0000256" key="9">
    <source>
        <dbReference type="ARBA" id="ARBA00023295"/>
    </source>
</evidence>
<accession>A0AB34KJE8</accession>
<reference evidence="15 16" key="1">
    <citation type="journal article" date="2020" name="Microbiol. Resour. Announc.">
        <title>Draft Genome Sequence of a Cladosporium Species Isolated from the Mesophotic Ascidian Didemnum maculosum.</title>
        <authorList>
            <person name="Gioti A."/>
            <person name="Siaperas R."/>
            <person name="Nikolaivits E."/>
            <person name="Le Goff G."/>
            <person name="Ouazzani J."/>
            <person name="Kotoulas G."/>
            <person name="Topakas E."/>
        </authorList>
    </citation>
    <scope>NUCLEOTIDE SEQUENCE [LARGE SCALE GENOMIC DNA]</scope>
    <source>
        <strain evidence="15 16">TM138-S3</strain>
    </source>
</reference>
<sequence>MSAFSLALAALSLGSAVHAQQAGTLTPERHPALSVSTCTASGCTAKTQSVVLDGNWRWLHSTSGSTNCYTGNAWDPTLCPNGVTCAANCAMDGADYSGTYGIKTSGNQLSLQLKTGTNVGSRVYLMDDQDKNYQMFNLKNQEFTFDVDVSQLECGLNGALYFVSMPADGGVSATNKAGTKFGTGYCDSQCPKDIKFIEGKANVEGWGGSSNNQNTGAGGTGSCCHEMDIWEANKISTAVTPHVCVPGNAPCTTDVDCGAGDGNRYKGFCDRDGCDFNPFRMGNQSFYGPSKIVDTTKPMTVVTQFITSDNTANGDLVEIRRLYVQNGKVFGQPTSNVAGVTGNSVTDSFCAAQKSVFGDNNHFSTKGGMKAMGDAFAKGMVLVMSLWDDYEVNMHWLNSPYPLDAPVDKPGVARGTCARDSGKPADVEAKYPGATVKFSNLKTGPIGSTYSGTLQPGGGSGSSSSSSSSRTSSTSSTSRSSSSITTTTRVSTTSTTTSRATTTTASGGVAQKWGQCGGNNWPGPYVCVSGTTCTKVNDWYSQCL</sequence>
<dbReference type="InterPro" id="IPR000254">
    <property type="entry name" value="CBD"/>
</dbReference>
<dbReference type="InterPro" id="IPR037019">
    <property type="entry name" value="Glyco_hydro_7_sf"/>
</dbReference>
<comment type="caution">
    <text evidence="15">The sequence shown here is derived from an EMBL/GenBank/DDBJ whole genome shotgun (WGS) entry which is preliminary data.</text>
</comment>
<dbReference type="InterPro" id="IPR001722">
    <property type="entry name" value="Glyco_hydro_7"/>
</dbReference>
<dbReference type="GeneID" id="96008737"/>
<evidence type="ECO:0000256" key="12">
    <source>
        <dbReference type="SAM" id="MobiDB-lite"/>
    </source>
</evidence>
<dbReference type="PROSITE" id="PS00562">
    <property type="entry name" value="CBM1_1"/>
    <property type="match status" value="1"/>
</dbReference>
<dbReference type="InterPro" id="IPR013320">
    <property type="entry name" value="ConA-like_dom_sf"/>
</dbReference>
<evidence type="ECO:0000256" key="1">
    <source>
        <dbReference type="ARBA" id="ARBA00001641"/>
    </source>
</evidence>
<feature type="compositionally biased region" description="Low complexity" evidence="12">
    <location>
        <begin position="462"/>
        <end position="508"/>
    </location>
</feature>
<feature type="signal peptide" evidence="13">
    <location>
        <begin position="1"/>
        <end position="19"/>
    </location>
</feature>
<evidence type="ECO:0000256" key="4">
    <source>
        <dbReference type="ARBA" id="ARBA00022801"/>
    </source>
</evidence>
<keyword evidence="9 11" id="KW-0326">Glycosidase</keyword>
<dbReference type="PANTHER" id="PTHR33753:SF2">
    <property type="entry name" value="GLYCOSIDE HYDROLASE FAMILY 7 PROTEIN"/>
    <property type="match status" value="1"/>
</dbReference>
<dbReference type="Pfam" id="PF00840">
    <property type="entry name" value="Glyco_hydro_7"/>
    <property type="match status" value="1"/>
</dbReference>
<dbReference type="Proteomes" id="UP000803884">
    <property type="component" value="Unassembled WGS sequence"/>
</dbReference>
<dbReference type="Gene3D" id="2.70.100.10">
    <property type="entry name" value="Glycoside hydrolase, family 7, domain"/>
    <property type="match status" value="1"/>
</dbReference>
<evidence type="ECO:0000256" key="10">
    <source>
        <dbReference type="ARBA" id="ARBA00023326"/>
    </source>
</evidence>
<evidence type="ECO:0000256" key="3">
    <source>
        <dbReference type="ARBA" id="ARBA00022729"/>
    </source>
</evidence>
<evidence type="ECO:0000256" key="6">
    <source>
        <dbReference type="ARBA" id="ARBA00023157"/>
    </source>
</evidence>
<keyword evidence="4 11" id="KW-0378">Hydrolase</keyword>
<proteinExistence type="inferred from homology"/>
<feature type="region of interest" description="Disordered" evidence="12">
    <location>
        <begin position="449"/>
        <end position="513"/>
    </location>
</feature>
<comment type="catalytic activity">
    <reaction evidence="1">
        <text>Hydrolysis of (1-&gt;4)-beta-D-glucosidic linkages in cellulose and cellotetraose, releasing cellobiose from the non-reducing ends of the chains.</text>
        <dbReference type="EC" id="3.2.1.91"/>
    </reaction>
</comment>
<organism evidence="15 16">
    <name type="scientific">Cladosporium halotolerans</name>
    <dbReference type="NCBI Taxonomy" id="1052096"/>
    <lineage>
        <taxon>Eukaryota</taxon>
        <taxon>Fungi</taxon>
        <taxon>Dikarya</taxon>
        <taxon>Ascomycota</taxon>
        <taxon>Pezizomycotina</taxon>
        <taxon>Dothideomycetes</taxon>
        <taxon>Dothideomycetidae</taxon>
        <taxon>Cladosporiales</taxon>
        <taxon>Cladosporiaceae</taxon>
        <taxon>Cladosporium</taxon>
    </lineage>
</organism>
<keyword evidence="5 11" id="KW-0136">Cellulose degradation</keyword>
<dbReference type="SMART" id="SM00236">
    <property type="entry name" value="fCBD"/>
    <property type="match status" value="1"/>
</dbReference>
<keyword evidence="16" id="KW-1185">Reference proteome</keyword>
<protein>
    <recommendedName>
        <fullName evidence="11">Glucanase</fullName>
        <ecNumber evidence="11">3.2.1.-</ecNumber>
    </recommendedName>
</protein>
<evidence type="ECO:0000256" key="11">
    <source>
        <dbReference type="RuleBase" id="RU361164"/>
    </source>
</evidence>
<evidence type="ECO:0000256" key="2">
    <source>
        <dbReference type="ARBA" id="ARBA00006044"/>
    </source>
</evidence>
<feature type="chain" id="PRO_5044341632" description="Glucanase" evidence="13">
    <location>
        <begin position="20"/>
        <end position="544"/>
    </location>
</feature>
<dbReference type="PROSITE" id="PS51164">
    <property type="entry name" value="CBM1_2"/>
    <property type="match status" value="1"/>
</dbReference>
<keyword evidence="6" id="KW-1015">Disulfide bond</keyword>
<keyword evidence="8" id="KW-0119">Carbohydrate metabolism</keyword>
<dbReference type="CDD" id="cd07999">
    <property type="entry name" value="GH7_CBH_EG"/>
    <property type="match status" value="1"/>
</dbReference>
<dbReference type="EC" id="3.2.1.-" evidence="11"/>